<feature type="domain" description="Peptidase S54 rhomboid" evidence="8">
    <location>
        <begin position="73"/>
        <end position="208"/>
    </location>
</feature>
<evidence type="ECO:0000256" key="7">
    <source>
        <dbReference type="SAM" id="Phobius"/>
    </source>
</evidence>
<evidence type="ECO:0000259" key="8">
    <source>
        <dbReference type="Pfam" id="PF01694"/>
    </source>
</evidence>
<dbReference type="PANTHER" id="PTHR43731">
    <property type="entry name" value="RHOMBOID PROTEASE"/>
    <property type="match status" value="1"/>
</dbReference>
<dbReference type="GO" id="GO:0006508">
    <property type="term" value="P:proteolysis"/>
    <property type="evidence" value="ECO:0007669"/>
    <property type="project" value="UniProtKB-KW"/>
</dbReference>
<evidence type="ECO:0000256" key="4">
    <source>
        <dbReference type="ARBA" id="ARBA00022801"/>
    </source>
</evidence>
<gene>
    <name evidence="9" type="ORF">FHS59_000158</name>
</gene>
<accession>A0A841MCU1</accession>
<keyword evidence="9" id="KW-0645">Protease</keyword>
<name>A0A841MCU1_9BACT</name>
<dbReference type="GO" id="GO:0016020">
    <property type="term" value="C:membrane"/>
    <property type="evidence" value="ECO:0007669"/>
    <property type="project" value="UniProtKB-SubCell"/>
</dbReference>
<dbReference type="InterPro" id="IPR022764">
    <property type="entry name" value="Peptidase_S54_rhomboid_dom"/>
</dbReference>
<evidence type="ECO:0000256" key="3">
    <source>
        <dbReference type="ARBA" id="ARBA00022692"/>
    </source>
</evidence>
<comment type="similarity">
    <text evidence="2">Belongs to the peptidase S54 family.</text>
</comment>
<keyword evidence="3 7" id="KW-0812">Transmembrane</keyword>
<dbReference type="InterPro" id="IPR035952">
    <property type="entry name" value="Rhomboid-like_sf"/>
</dbReference>
<feature type="transmembrane region" description="Helical" evidence="7">
    <location>
        <begin position="172"/>
        <end position="189"/>
    </location>
</feature>
<evidence type="ECO:0000256" key="5">
    <source>
        <dbReference type="ARBA" id="ARBA00022989"/>
    </source>
</evidence>
<feature type="transmembrane region" description="Helical" evidence="7">
    <location>
        <begin position="83"/>
        <end position="103"/>
    </location>
</feature>
<feature type="transmembrane region" description="Helical" evidence="7">
    <location>
        <begin position="115"/>
        <end position="132"/>
    </location>
</feature>
<evidence type="ECO:0000313" key="10">
    <source>
        <dbReference type="Proteomes" id="UP000588604"/>
    </source>
</evidence>
<dbReference type="SUPFAM" id="SSF144091">
    <property type="entry name" value="Rhomboid-like"/>
    <property type="match status" value="1"/>
</dbReference>
<comment type="caution">
    <text evidence="9">The sequence shown here is derived from an EMBL/GenBank/DDBJ whole genome shotgun (WGS) entry which is preliminary data.</text>
</comment>
<sequence length="223" mass="25212">MNILFHIANGLVMPTAMYFAWNYYKFRGKEINFRQLWISTIILSFTTFVTVLQFVFPVIIEVLDRNRDALLSGEIWRLITPLFIQPMGIWQCLINGFFFISFVPIGEHLYGHSLLLIYFVTGIVGQMLNFYWETTPGGLSTSSGGSSTALFGVMGALFMYILFNRKIFPKGYILIPLSGFMGAVVLFFFEDGHAPSLLAGGLLGLILLRKNKHIDTSVNQIVN</sequence>
<organism evidence="9 10">
    <name type="scientific">Algoriphagus iocasae</name>
    <dbReference type="NCBI Taxonomy" id="1836499"/>
    <lineage>
        <taxon>Bacteria</taxon>
        <taxon>Pseudomonadati</taxon>
        <taxon>Bacteroidota</taxon>
        <taxon>Cytophagia</taxon>
        <taxon>Cytophagales</taxon>
        <taxon>Cyclobacteriaceae</taxon>
        <taxon>Algoriphagus</taxon>
    </lineage>
</organism>
<dbReference type="PANTHER" id="PTHR43731:SF14">
    <property type="entry name" value="PRESENILIN-ASSOCIATED RHOMBOID-LIKE PROTEIN, MITOCHONDRIAL"/>
    <property type="match status" value="1"/>
</dbReference>
<keyword evidence="5 7" id="KW-1133">Transmembrane helix</keyword>
<evidence type="ECO:0000313" key="9">
    <source>
        <dbReference type="EMBL" id="MBB6324543.1"/>
    </source>
</evidence>
<reference evidence="9 10" key="1">
    <citation type="submission" date="2020-08" db="EMBL/GenBank/DDBJ databases">
        <title>Genomic Encyclopedia of Type Strains, Phase IV (KMG-IV): sequencing the most valuable type-strain genomes for metagenomic binning, comparative biology and taxonomic classification.</title>
        <authorList>
            <person name="Goeker M."/>
        </authorList>
    </citation>
    <scope>NUCLEOTIDE SEQUENCE [LARGE SCALE GENOMIC DNA]</scope>
    <source>
        <strain evidence="9 10">DSM 102044</strain>
    </source>
</reference>
<dbReference type="AlphaFoldDB" id="A0A841MCU1"/>
<dbReference type="Proteomes" id="UP000588604">
    <property type="component" value="Unassembled WGS sequence"/>
</dbReference>
<dbReference type="Gene3D" id="1.20.1540.10">
    <property type="entry name" value="Rhomboid-like"/>
    <property type="match status" value="1"/>
</dbReference>
<keyword evidence="6 7" id="KW-0472">Membrane</keyword>
<feature type="transmembrane region" description="Helical" evidence="7">
    <location>
        <begin position="144"/>
        <end position="163"/>
    </location>
</feature>
<dbReference type="InterPro" id="IPR050925">
    <property type="entry name" value="Rhomboid_protease_S54"/>
</dbReference>
<dbReference type="Pfam" id="PF01694">
    <property type="entry name" value="Rhomboid"/>
    <property type="match status" value="1"/>
</dbReference>
<feature type="transmembrane region" description="Helical" evidence="7">
    <location>
        <begin position="6"/>
        <end position="24"/>
    </location>
</feature>
<dbReference type="GO" id="GO:0004252">
    <property type="term" value="F:serine-type endopeptidase activity"/>
    <property type="evidence" value="ECO:0007669"/>
    <property type="project" value="InterPro"/>
</dbReference>
<dbReference type="EMBL" id="JACIJO010000001">
    <property type="protein sequence ID" value="MBB6324543.1"/>
    <property type="molecule type" value="Genomic_DNA"/>
</dbReference>
<keyword evidence="4" id="KW-0378">Hydrolase</keyword>
<dbReference type="RefSeq" id="WP_184492522.1">
    <property type="nucleotide sequence ID" value="NZ_JACIJO010000001.1"/>
</dbReference>
<feature type="transmembrane region" description="Helical" evidence="7">
    <location>
        <begin position="36"/>
        <end position="63"/>
    </location>
</feature>
<comment type="subcellular location">
    <subcellularLocation>
        <location evidence="1">Membrane</location>
        <topology evidence="1">Multi-pass membrane protein</topology>
    </subcellularLocation>
</comment>
<evidence type="ECO:0000256" key="1">
    <source>
        <dbReference type="ARBA" id="ARBA00004141"/>
    </source>
</evidence>
<evidence type="ECO:0000256" key="6">
    <source>
        <dbReference type="ARBA" id="ARBA00023136"/>
    </source>
</evidence>
<proteinExistence type="inferred from homology"/>
<keyword evidence="10" id="KW-1185">Reference proteome</keyword>
<protein>
    <submittedName>
        <fullName evidence="9">Membrane associated rhomboid family serine protease</fullName>
    </submittedName>
</protein>
<evidence type="ECO:0000256" key="2">
    <source>
        <dbReference type="ARBA" id="ARBA00009045"/>
    </source>
</evidence>